<dbReference type="SUPFAM" id="SSF53697">
    <property type="entry name" value="SIS domain"/>
    <property type="match status" value="1"/>
</dbReference>
<evidence type="ECO:0000313" key="10">
    <source>
        <dbReference type="Proteomes" id="UP000229278"/>
    </source>
</evidence>
<dbReference type="PROSITE" id="PS00174">
    <property type="entry name" value="P_GLUCOSE_ISOMERASE_2"/>
    <property type="match status" value="1"/>
</dbReference>
<feature type="active site" evidence="7">
    <location>
        <position position="384"/>
    </location>
</feature>
<comment type="caution">
    <text evidence="9">The sequence shown here is derived from an EMBL/GenBank/DDBJ whole genome shotgun (WGS) entry which is preliminary data.</text>
</comment>
<gene>
    <name evidence="7" type="primary">pgi</name>
    <name evidence="9" type="ORF">CSA09_02520</name>
</gene>
<dbReference type="Proteomes" id="UP000229278">
    <property type="component" value="Unassembled WGS sequence"/>
</dbReference>
<dbReference type="GO" id="GO:0006094">
    <property type="term" value="P:gluconeogenesis"/>
    <property type="evidence" value="ECO:0007669"/>
    <property type="project" value="UniProtKB-UniRule"/>
</dbReference>
<dbReference type="Gene3D" id="3.40.50.10490">
    <property type="entry name" value="Glucose-6-phosphate isomerase like protein, domain 1"/>
    <property type="match status" value="2"/>
</dbReference>
<dbReference type="InterPro" id="IPR035476">
    <property type="entry name" value="SIS_PGI_1"/>
</dbReference>
<dbReference type="InterPro" id="IPR046348">
    <property type="entry name" value="SIS_dom_sf"/>
</dbReference>
<evidence type="ECO:0000256" key="2">
    <source>
        <dbReference type="ARBA" id="ARBA00006604"/>
    </source>
</evidence>
<dbReference type="PANTHER" id="PTHR11469">
    <property type="entry name" value="GLUCOSE-6-PHOSPHATE ISOMERASE"/>
    <property type="match status" value="1"/>
</dbReference>
<accession>A0A2G6PFT8</accession>
<evidence type="ECO:0000256" key="3">
    <source>
        <dbReference type="ARBA" id="ARBA00022432"/>
    </source>
</evidence>
<comment type="function">
    <text evidence="7">Catalyzes the reversible isomerization of glucose-6-phosphate to fructose-6-phosphate.</text>
</comment>
<dbReference type="InterPro" id="IPR018189">
    <property type="entry name" value="Phosphoglucose_isomerase_CS"/>
</dbReference>
<evidence type="ECO:0000313" key="9">
    <source>
        <dbReference type="EMBL" id="PIE83362.1"/>
    </source>
</evidence>
<feature type="active site" evidence="7">
    <location>
        <position position="512"/>
    </location>
</feature>
<comment type="similarity">
    <text evidence="2 7 8">Belongs to the GPI family.</text>
</comment>
<dbReference type="GO" id="GO:0006096">
    <property type="term" value="P:glycolytic process"/>
    <property type="evidence" value="ECO:0007669"/>
    <property type="project" value="UniProtKB-UniRule"/>
</dbReference>
<evidence type="ECO:0000256" key="6">
    <source>
        <dbReference type="ARBA" id="ARBA00029321"/>
    </source>
</evidence>
<dbReference type="EMBL" id="PDTV01000005">
    <property type="protein sequence ID" value="PIE83362.1"/>
    <property type="molecule type" value="Genomic_DNA"/>
</dbReference>
<dbReference type="AlphaFoldDB" id="A0A2G6PFT8"/>
<dbReference type="CDD" id="cd05016">
    <property type="entry name" value="SIS_PGI_2"/>
    <property type="match status" value="1"/>
</dbReference>
<sequence length="546" mass="61102">MSVPSDLPVWQELKAHHAAITDIHMRDLFAADPKRFNRFSRHFGDLLVDFSKHRLTQETFDLLVKLAHQAQVPAWIEQMFNGELINHTEGRAALHIALRNRSNRPIMVKGENVMPGVNSVLEHMRKFSDQIRRGKWRGHTGKRIRDVVNIGIGGSDLGPKMICQALQPYGDPTLRMHFVSNIDGAHISHILAECDPESTLFIVASKTFTTQETMTNAHTARAWLIEELGEESAVAKHFVAVSTNAEGVSKFGIDTANMFEFWDWVGGRYSLWSAIGLPIMVYLGIENFIKLLEGAHAMDEHFRTTPVEDNLPVILALLGVWYIDFFDADGHVMLIYDDYLRSLADYLQQLDMESNGKIVDREGQIVKVNTGPILWGGLGNNGQHAYYQLLHQGTHLVPADFLAPAQSPNPIGDHHQKLLANCLAQSEAMMIGKTEAQARAELEGQGMTGEKLEALLPYKIFPGNRPSTSLFYRRLTPQVLGSLIALYEHKVFTQGIIWNVNSFDQWGVELGKQLANMILPELKGERSAEGHDASTVGLIKFCQAAN</sequence>
<dbReference type="GO" id="GO:0004347">
    <property type="term" value="F:glucose-6-phosphate isomerase activity"/>
    <property type="evidence" value="ECO:0007669"/>
    <property type="project" value="UniProtKB-UniRule"/>
</dbReference>
<dbReference type="Pfam" id="PF00342">
    <property type="entry name" value="PGI"/>
    <property type="match status" value="1"/>
</dbReference>
<dbReference type="UniPathway" id="UPA00109">
    <property type="reaction ID" value="UER00181"/>
</dbReference>
<name>A0A2G6PFT8_9GAMM</name>
<evidence type="ECO:0000256" key="7">
    <source>
        <dbReference type="HAMAP-Rule" id="MF_00473"/>
    </source>
</evidence>
<dbReference type="GO" id="GO:0005829">
    <property type="term" value="C:cytosol"/>
    <property type="evidence" value="ECO:0007669"/>
    <property type="project" value="TreeGrafter"/>
</dbReference>
<evidence type="ECO:0000256" key="1">
    <source>
        <dbReference type="ARBA" id="ARBA00004926"/>
    </source>
</evidence>
<evidence type="ECO:0000256" key="8">
    <source>
        <dbReference type="RuleBase" id="RU000612"/>
    </source>
</evidence>
<comment type="subcellular location">
    <subcellularLocation>
        <location evidence="7">Cytoplasm</location>
    </subcellularLocation>
</comment>
<proteinExistence type="inferred from homology"/>
<dbReference type="EC" id="5.3.1.9" evidence="7"/>
<dbReference type="NCBIfam" id="NF001211">
    <property type="entry name" value="PRK00179.1"/>
    <property type="match status" value="1"/>
</dbReference>
<dbReference type="UniPathway" id="UPA00138"/>
<dbReference type="FunFam" id="3.40.50.10490:FF:000004">
    <property type="entry name" value="Glucose-6-phosphate isomerase"/>
    <property type="match status" value="1"/>
</dbReference>
<reference evidence="9 10" key="1">
    <citation type="submission" date="2017-10" db="EMBL/GenBank/DDBJ databases">
        <title>Novel microbial diversity and functional potential in the marine mammal oral microbiome.</title>
        <authorList>
            <person name="Dudek N.K."/>
            <person name="Sun C.L."/>
            <person name="Burstein D."/>
            <person name="Kantor R.S."/>
            <person name="Aliaga Goltsman D.S."/>
            <person name="Bik E.M."/>
            <person name="Thomas B.C."/>
            <person name="Banfield J.F."/>
            <person name="Relman D.A."/>
        </authorList>
    </citation>
    <scope>NUCLEOTIDE SEQUENCE [LARGE SCALE GENOMIC DNA]</scope>
    <source>
        <strain evidence="9">DOLJORAL78_50_517</strain>
    </source>
</reference>
<feature type="active site" description="Proton donor" evidence="7">
    <location>
        <position position="353"/>
    </location>
</feature>
<dbReference type="GO" id="GO:0097367">
    <property type="term" value="F:carbohydrate derivative binding"/>
    <property type="evidence" value="ECO:0007669"/>
    <property type="project" value="InterPro"/>
</dbReference>
<dbReference type="GO" id="GO:0051156">
    <property type="term" value="P:glucose 6-phosphate metabolic process"/>
    <property type="evidence" value="ECO:0007669"/>
    <property type="project" value="TreeGrafter"/>
</dbReference>
<comment type="pathway">
    <text evidence="7">Carbohydrate biosynthesis; gluconeogenesis.</text>
</comment>
<evidence type="ECO:0000256" key="5">
    <source>
        <dbReference type="ARBA" id="ARBA00023235"/>
    </source>
</evidence>
<evidence type="ECO:0000256" key="4">
    <source>
        <dbReference type="ARBA" id="ARBA00023152"/>
    </source>
</evidence>
<dbReference type="PRINTS" id="PR00662">
    <property type="entry name" value="G6PISOMERASE"/>
</dbReference>
<keyword evidence="5 7" id="KW-0413">Isomerase</keyword>
<dbReference type="FunFam" id="1.10.1390.10:FF:000001">
    <property type="entry name" value="Glucose-6-phosphate isomerase"/>
    <property type="match status" value="1"/>
</dbReference>
<dbReference type="HAMAP" id="MF_00473">
    <property type="entry name" value="G6P_isomerase"/>
    <property type="match status" value="1"/>
</dbReference>
<keyword evidence="4 7" id="KW-0324">Glycolysis</keyword>
<keyword evidence="3 7" id="KW-0312">Gluconeogenesis</keyword>
<dbReference type="InterPro" id="IPR001672">
    <property type="entry name" value="G6P_Isomerase"/>
</dbReference>
<organism evidence="9 10">
    <name type="scientific">Candidatus Contendibacter odensensis</name>
    <dbReference type="NCBI Taxonomy" id="1400860"/>
    <lineage>
        <taxon>Bacteria</taxon>
        <taxon>Pseudomonadati</taxon>
        <taxon>Pseudomonadota</taxon>
        <taxon>Gammaproteobacteria</taxon>
        <taxon>Candidatus Competibacteraceae</taxon>
        <taxon>Candidatus Contendibacter</taxon>
    </lineage>
</organism>
<comment type="pathway">
    <text evidence="1 7 8">Carbohydrate degradation; glycolysis; D-glyceraldehyde 3-phosphate and glycerone phosphate from D-glucose: step 2/4.</text>
</comment>
<dbReference type="CDD" id="cd05015">
    <property type="entry name" value="SIS_PGI_1"/>
    <property type="match status" value="1"/>
</dbReference>
<protein>
    <recommendedName>
        <fullName evidence="7">Glucose-6-phosphate isomerase</fullName>
        <shortName evidence="7">GPI</shortName>
        <ecNumber evidence="7">5.3.1.9</ecNumber>
    </recommendedName>
    <alternativeName>
        <fullName evidence="7">Phosphoglucose isomerase</fullName>
        <shortName evidence="7">PGI</shortName>
    </alternativeName>
    <alternativeName>
        <fullName evidence="7">Phosphohexose isomerase</fullName>
        <shortName evidence="7">PHI</shortName>
    </alternativeName>
</protein>
<dbReference type="InterPro" id="IPR023096">
    <property type="entry name" value="G6P_Isomerase_C"/>
</dbReference>
<dbReference type="PROSITE" id="PS51463">
    <property type="entry name" value="P_GLUCOSE_ISOMERASE_3"/>
    <property type="match status" value="1"/>
</dbReference>
<dbReference type="GO" id="GO:0048029">
    <property type="term" value="F:monosaccharide binding"/>
    <property type="evidence" value="ECO:0007669"/>
    <property type="project" value="TreeGrafter"/>
</dbReference>
<keyword evidence="7" id="KW-0963">Cytoplasm</keyword>
<dbReference type="Gene3D" id="1.10.1390.10">
    <property type="match status" value="1"/>
</dbReference>
<dbReference type="InterPro" id="IPR035482">
    <property type="entry name" value="SIS_PGI_2"/>
</dbReference>
<comment type="catalytic activity">
    <reaction evidence="6 7 8">
        <text>alpha-D-glucose 6-phosphate = beta-D-fructose 6-phosphate</text>
        <dbReference type="Rhea" id="RHEA:11816"/>
        <dbReference type="ChEBI" id="CHEBI:57634"/>
        <dbReference type="ChEBI" id="CHEBI:58225"/>
        <dbReference type="EC" id="5.3.1.9"/>
    </reaction>
</comment>
<dbReference type="PROSITE" id="PS00765">
    <property type="entry name" value="P_GLUCOSE_ISOMERASE_1"/>
    <property type="match status" value="1"/>
</dbReference>
<dbReference type="PANTHER" id="PTHR11469:SF1">
    <property type="entry name" value="GLUCOSE-6-PHOSPHATE ISOMERASE"/>
    <property type="match status" value="1"/>
</dbReference>